<proteinExistence type="predicted"/>
<evidence type="ECO:0000313" key="2">
    <source>
        <dbReference type="Proteomes" id="UP001652621"/>
    </source>
</evidence>
<dbReference type="RefSeq" id="XP_058983878.1">
    <property type="nucleotide sequence ID" value="XM_059127895.1"/>
</dbReference>
<sequence>MLKNRLQRRLKIDNAQLLASTLCSGDTNTIKREVQVLIDSMLERYEHQLVDDIVHEAMLEVHGCKPPSQMLNLLWAIYRGNDQKSFELMIKFQLKFYHNALKREQVPDMELQRMFGKNLYKFKNSPFYGSLSGNVKQQIDFATHKLSSNLQYLLFQPYFCLMNSKYSEYMYTAMGQRNLDASSRHVWLWHAKMSIDNTGHIQAIPQDLNRTDTSDLLVQLMGITYKVIYYMRAGDKMIAAWEPQSTEPMNHLWNVELIDADRVVFYQGDYIMCSTDEKHDGERRTVRAYERGTYTFGSNECQWLLGKCNRR</sequence>
<dbReference type="Proteomes" id="UP001652621">
    <property type="component" value="Unplaced"/>
</dbReference>
<evidence type="ECO:0000313" key="3">
    <source>
        <dbReference type="RefSeq" id="XP_011294923.1"/>
    </source>
</evidence>
<evidence type="ECO:0000313" key="1">
    <source>
        <dbReference type="EnsemblMetazoa" id="MDOA016602-PA"/>
    </source>
</evidence>
<dbReference type="GeneID" id="105262204"/>
<dbReference type="KEGG" id="mde:105262204"/>
<dbReference type="AlphaFoldDB" id="A0A1I8NKG2"/>
<dbReference type="VEuPathDB" id="VectorBase:MDOMA2_002678"/>
<reference evidence="1" key="1">
    <citation type="submission" date="2020-05" db="UniProtKB">
        <authorList>
            <consortium name="EnsemblMetazoa"/>
        </authorList>
    </citation>
    <scope>IDENTIFICATION</scope>
    <source>
        <strain evidence="1">Aabys</strain>
    </source>
</reference>
<gene>
    <name evidence="1" type="primary">105262204</name>
    <name evidence="3" type="synonym">LOC105262204</name>
    <name evidence="4" type="synonym">LOC131804751</name>
</gene>
<dbReference type="OrthoDB" id="7973909at2759"/>
<dbReference type="RefSeq" id="XP_011294923.1">
    <property type="nucleotide sequence ID" value="XM_011296621.1"/>
</dbReference>
<organism evidence="1">
    <name type="scientific">Musca domestica</name>
    <name type="common">House fly</name>
    <dbReference type="NCBI Taxonomy" id="7370"/>
    <lineage>
        <taxon>Eukaryota</taxon>
        <taxon>Metazoa</taxon>
        <taxon>Ecdysozoa</taxon>
        <taxon>Arthropoda</taxon>
        <taxon>Hexapoda</taxon>
        <taxon>Insecta</taxon>
        <taxon>Pterygota</taxon>
        <taxon>Neoptera</taxon>
        <taxon>Endopterygota</taxon>
        <taxon>Diptera</taxon>
        <taxon>Brachycera</taxon>
        <taxon>Muscomorpha</taxon>
        <taxon>Muscoidea</taxon>
        <taxon>Muscidae</taxon>
        <taxon>Musca</taxon>
    </lineage>
</organism>
<accession>A0A1I8NKG2</accession>
<keyword evidence="2" id="KW-1185">Reference proteome</keyword>
<dbReference type="VEuPathDB" id="VectorBase:MDOMA2_001634"/>
<dbReference type="VEuPathDB" id="VectorBase:MDOA016602"/>
<dbReference type="EnsemblMetazoa" id="MDOA016602-RA">
    <property type="protein sequence ID" value="MDOA016602-PA"/>
    <property type="gene ID" value="MDOA016602"/>
</dbReference>
<protein>
    <submittedName>
        <fullName evidence="3">Uncharacterized protein LOC105262204</fullName>
    </submittedName>
    <submittedName>
        <fullName evidence="4">Uncharacterized protein LOC131804751</fullName>
    </submittedName>
</protein>
<name>A0A1I8NKG2_MUSDO</name>
<reference evidence="3" key="2">
    <citation type="submission" date="2025-04" db="UniProtKB">
        <authorList>
            <consortium name="RefSeq"/>
        </authorList>
    </citation>
    <scope>IDENTIFICATION</scope>
    <source>
        <strain evidence="3 4">Aabys</strain>
        <tissue evidence="4">Whole body</tissue>
    </source>
</reference>
<evidence type="ECO:0000313" key="4">
    <source>
        <dbReference type="RefSeq" id="XP_058983878.1"/>
    </source>
</evidence>